<keyword evidence="1" id="KW-0560">Oxidoreductase</keyword>
<dbReference type="EC" id="1.13.11.63" evidence="1"/>
<dbReference type="Proteomes" id="UP000008631">
    <property type="component" value="Chromosome"/>
</dbReference>
<dbReference type="GO" id="GO:0016121">
    <property type="term" value="P:carotene catabolic process"/>
    <property type="evidence" value="ECO:0007669"/>
    <property type="project" value="UniProtKB-UniRule"/>
</dbReference>
<protein>
    <recommendedName>
        <fullName evidence="1">Probable beta-carotene 15,15'-dioxygenase</fullName>
        <ecNumber evidence="1">1.13.11.63</ecNumber>
    </recommendedName>
</protein>
<dbReference type="AlphaFoldDB" id="E8QX22"/>
<keyword evidence="1" id="KW-0408">Iron</keyword>
<keyword evidence="1" id="KW-1133">Transmembrane helix</keyword>
<dbReference type="KEGG" id="ipa:Isop_3504"/>
<dbReference type="STRING" id="575540.Isop_3504"/>
<keyword evidence="1" id="KW-0223">Dioxygenase</keyword>
<feature type="transmembrane region" description="Helical" evidence="1">
    <location>
        <begin position="324"/>
        <end position="346"/>
    </location>
</feature>
<comment type="subcellular location">
    <subcellularLocation>
        <location evidence="1">Cell membrane</location>
        <topology evidence="1">Multi-pass membrane protein</topology>
    </subcellularLocation>
</comment>
<comment type="catalytic activity">
    <reaction evidence="1">
        <text>all-trans-beta-carotene + O2 = 2 all-trans-retinal</text>
        <dbReference type="Rhea" id="RHEA:32887"/>
        <dbReference type="ChEBI" id="CHEBI:15379"/>
        <dbReference type="ChEBI" id="CHEBI:17579"/>
        <dbReference type="ChEBI" id="CHEBI:17898"/>
        <dbReference type="EC" id="1.13.11.63"/>
    </reaction>
</comment>
<feature type="transmembrane region" description="Helical" evidence="1">
    <location>
        <begin position="200"/>
        <end position="221"/>
    </location>
</feature>
<comment type="cofactor">
    <cofactor evidence="1">
        <name>Fe(2+)</name>
        <dbReference type="ChEBI" id="CHEBI:29033"/>
    </cofactor>
</comment>
<dbReference type="HOGENOM" id="CLU_068196_0_0_0"/>
<keyword evidence="1" id="KW-1003">Cell membrane</keyword>
<feature type="transmembrane region" description="Helical" evidence="1">
    <location>
        <begin position="119"/>
        <end position="138"/>
    </location>
</feature>
<feature type="transmembrane region" description="Helical" evidence="1">
    <location>
        <begin position="20"/>
        <end position="41"/>
    </location>
</feature>
<proteinExistence type="inferred from homology"/>
<sequence>MRADRSPSTFDCQARGSIALWLGPLALAGVLIAAGMSEALGVPIRSWPVWVEWLPWVVGLAVLGMPHGAFDHEIGPLLRRLSGRDRSGSLKAHLAFASGYLLLMAAVLLVWWVAPGLALALFLIAAALHFGQGDLVWSRPLRVAGGRIDRLAFLLTRGCVPIVLPVLAFPDLFGEALARFGGQTTASGGPPPPPLPQGTAAWWTAWLLVGGASLTQLIRGVSLASRRADLRRDIAAELGETALLWASFALVPPILAMGVYFHVWHALRHVERIADLAAPGRRPGVLATLGWFLKRTWPTNTAAFLLMGGLGWLAWDRIREPTDLGFLALAFLSAVTIPHLIVVAAMDRFQGVWSVKPVGSGGSIV</sequence>
<feature type="transmembrane region" description="Helical" evidence="1">
    <location>
        <begin position="242"/>
        <end position="263"/>
    </location>
</feature>
<feature type="binding site" evidence="1">
    <location>
        <position position="67"/>
    </location>
    <ligand>
        <name>Fe cation</name>
        <dbReference type="ChEBI" id="CHEBI:24875"/>
    </ligand>
</feature>
<feature type="transmembrane region" description="Helical" evidence="1">
    <location>
        <begin position="297"/>
        <end position="315"/>
    </location>
</feature>
<reference key="1">
    <citation type="submission" date="2010-11" db="EMBL/GenBank/DDBJ databases">
        <title>The complete sequence of chromosome of Isophaera pallida ATCC 43644.</title>
        <authorList>
            <consortium name="US DOE Joint Genome Institute (JGI-PGF)"/>
            <person name="Lucas S."/>
            <person name="Copeland A."/>
            <person name="Lapidus A."/>
            <person name="Bruce D."/>
            <person name="Goodwin L."/>
            <person name="Pitluck S."/>
            <person name="Kyrpides N."/>
            <person name="Mavromatis K."/>
            <person name="Pagani I."/>
            <person name="Ivanova N."/>
            <person name="Saunders E."/>
            <person name="Brettin T."/>
            <person name="Detter J.C."/>
            <person name="Han C."/>
            <person name="Tapia R."/>
            <person name="Land M."/>
            <person name="Hauser L."/>
            <person name="Markowitz V."/>
            <person name="Cheng J.-F."/>
            <person name="Hugenholtz P."/>
            <person name="Woyke T."/>
            <person name="Wu D."/>
            <person name="Eisen J.A."/>
        </authorList>
    </citation>
    <scope>NUCLEOTIDE SEQUENCE</scope>
    <source>
        <strain>ATCC 43644</strain>
    </source>
</reference>
<keyword evidence="3" id="KW-1185">Reference proteome</keyword>
<dbReference type="HAMAP" id="MF_02093">
    <property type="entry name" value="Beta_carotene_diox"/>
    <property type="match status" value="1"/>
</dbReference>
<name>E8QX22_ISOPI</name>
<feature type="binding site" evidence="1">
    <location>
        <position position="265"/>
    </location>
    <ligand>
        <name>Fe cation</name>
        <dbReference type="ChEBI" id="CHEBI:24875"/>
    </ligand>
</feature>
<reference evidence="2 3" key="2">
    <citation type="journal article" date="2011" name="Stand. Genomic Sci.">
        <title>Complete genome sequence of Isosphaera pallida type strain (IS1B).</title>
        <authorList>
            <consortium name="US DOE Joint Genome Institute (JGI-PGF)"/>
            <person name="Goker M."/>
            <person name="Cleland D."/>
            <person name="Saunders E."/>
            <person name="Lapidus A."/>
            <person name="Nolan M."/>
            <person name="Lucas S."/>
            <person name="Hammon N."/>
            <person name="Deshpande S."/>
            <person name="Cheng J.F."/>
            <person name="Tapia R."/>
            <person name="Han C."/>
            <person name="Goodwin L."/>
            <person name="Pitluck S."/>
            <person name="Liolios K."/>
            <person name="Pagani I."/>
            <person name="Ivanova N."/>
            <person name="Mavromatis K."/>
            <person name="Pati A."/>
            <person name="Chen A."/>
            <person name="Palaniappan K."/>
            <person name="Land M."/>
            <person name="Hauser L."/>
            <person name="Chang Y.J."/>
            <person name="Jeffries C.D."/>
            <person name="Detter J.C."/>
            <person name="Beck B."/>
            <person name="Woyke T."/>
            <person name="Bristow J."/>
            <person name="Eisen J.A."/>
            <person name="Markowitz V."/>
            <person name="Hugenholtz P."/>
            <person name="Kyrpides N.C."/>
            <person name="Klenk H.P."/>
        </authorList>
    </citation>
    <scope>NUCLEOTIDE SEQUENCE [LARGE SCALE GENOMIC DNA]</scope>
    <source>
        <strain evidence="3">ATCC 43644 / DSM 9630 / IS1B</strain>
    </source>
</reference>
<accession>E8QX22</accession>
<dbReference type="GO" id="GO:0003834">
    <property type="term" value="F:beta-carotene 15,15'-dioxygenase activity"/>
    <property type="evidence" value="ECO:0007669"/>
    <property type="project" value="UniProtKB-EC"/>
</dbReference>
<dbReference type="Pfam" id="PF15461">
    <property type="entry name" value="BCD"/>
    <property type="match status" value="1"/>
</dbReference>
<dbReference type="InterPro" id="IPR022270">
    <property type="entry name" value="Blh_diox"/>
</dbReference>
<organism evidence="2 3">
    <name type="scientific">Isosphaera pallida (strain ATCC 43644 / DSM 9630 / IS1B)</name>
    <dbReference type="NCBI Taxonomy" id="575540"/>
    <lineage>
        <taxon>Bacteria</taxon>
        <taxon>Pseudomonadati</taxon>
        <taxon>Planctomycetota</taxon>
        <taxon>Planctomycetia</taxon>
        <taxon>Isosphaerales</taxon>
        <taxon>Isosphaeraceae</taxon>
        <taxon>Isosphaera</taxon>
    </lineage>
</organism>
<evidence type="ECO:0000313" key="3">
    <source>
        <dbReference type="Proteomes" id="UP000008631"/>
    </source>
</evidence>
<feature type="binding site" evidence="1">
    <location>
        <position position="129"/>
    </location>
    <ligand>
        <name>Fe cation</name>
        <dbReference type="ChEBI" id="CHEBI:24875"/>
    </ligand>
</feature>
<comment type="similarity">
    <text evidence="1">Belongs to the Brp/Blh beta-carotene diooxygenase family.</text>
</comment>
<dbReference type="RefSeq" id="WP_013566349.1">
    <property type="nucleotide sequence ID" value="NC_014962.1"/>
</dbReference>
<keyword evidence="1" id="KW-0472">Membrane</keyword>
<dbReference type="NCBIfam" id="TIGR03753">
    <property type="entry name" value="blh_monoox"/>
    <property type="match status" value="1"/>
</dbReference>
<keyword evidence="1" id="KW-0812">Transmembrane</keyword>
<dbReference type="GO" id="GO:0005886">
    <property type="term" value="C:plasma membrane"/>
    <property type="evidence" value="ECO:0007669"/>
    <property type="project" value="UniProtKB-SubCell"/>
</dbReference>
<dbReference type="GO" id="GO:0005506">
    <property type="term" value="F:iron ion binding"/>
    <property type="evidence" value="ECO:0007669"/>
    <property type="project" value="UniProtKB-UniRule"/>
</dbReference>
<evidence type="ECO:0000256" key="1">
    <source>
        <dbReference type="HAMAP-Rule" id="MF_02093"/>
    </source>
</evidence>
<feature type="transmembrane region" description="Helical" evidence="1">
    <location>
        <begin position="150"/>
        <end position="169"/>
    </location>
</feature>
<dbReference type="OrthoDB" id="945227at2"/>
<keyword evidence="1" id="KW-0479">Metal-binding</keyword>
<gene>
    <name evidence="2" type="ordered locus">Isop_3504</name>
</gene>
<evidence type="ECO:0000313" key="2">
    <source>
        <dbReference type="EMBL" id="ADV64061.1"/>
    </source>
</evidence>
<dbReference type="InParanoid" id="E8QX22"/>
<dbReference type="EMBL" id="CP002353">
    <property type="protein sequence ID" value="ADV64061.1"/>
    <property type="molecule type" value="Genomic_DNA"/>
</dbReference>
<comment type="function">
    <text evidence="1">Catalyzes the cleavage of beta-carotene at its central double bond (15,15') to yield two molecules of all-trans-retinal.</text>
</comment>
<dbReference type="GO" id="GO:0010436">
    <property type="term" value="F:carotenoid dioxygenase activity"/>
    <property type="evidence" value="ECO:0007669"/>
    <property type="project" value="UniProtKB-UniRule"/>
</dbReference>
<feature type="binding site" evidence="1">
    <location>
        <position position="269"/>
    </location>
    <ligand>
        <name>Fe cation</name>
        <dbReference type="ChEBI" id="CHEBI:24875"/>
    </ligand>
</feature>